<reference evidence="1 2" key="1">
    <citation type="submission" date="2022-06" db="EMBL/GenBank/DDBJ databases">
        <authorList>
            <person name="Xuan X."/>
        </authorList>
    </citation>
    <scope>NUCLEOTIDE SEQUENCE [LARGE SCALE GENOMIC DNA]</scope>
    <source>
        <strain evidence="1 2">2V75</strain>
    </source>
</reference>
<dbReference type="RefSeq" id="WP_252741546.1">
    <property type="nucleotide sequence ID" value="NZ_JAMXIB010000007.1"/>
</dbReference>
<gene>
    <name evidence="1" type="ORF">NG653_09900</name>
</gene>
<protein>
    <submittedName>
        <fullName evidence="1">Uncharacterized protein</fullName>
    </submittedName>
</protein>
<sequence length="136" mass="16240">MSTKKLTTSNDYLLPQSLESLHKESRQWLETIAFWKDETRFFASLLRKQEKSTFEGADYSEMLGNLDRLHEMLYEYLADEIMEHERLLSKIEQGVEGVADSTYRDQHQELGKKIEVFTRDFRKFKLMVFGYARNWA</sequence>
<evidence type="ECO:0000313" key="2">
    <source>
        <dbReference type="Proteomes" id="UP001206312"/>
    </source>
</evidence>
<evidence type="ECO:0000313" key="1">
    <source>
        <dbReference type="EMBL" id="MCO5725168.1"/>
    </source>
</evidence>
<dbReference type="Proteomes" id="UP001206312">
    <property type="component" value="Unassembled WGS sequence"/>
</dbReference>
<comment type="caution">
    <text evidence="1">The sequence shown here is derived from an EMBL/GenBank/DDBJ whole genome shotgun (WGS) entry which is preliminary data.</text>
</comment>
<accession>A0ABT1B0Q5</accession>
<dbReference type="EMBL" id="JAMXIB010000007">
    <property type="protein sequence ID" value="MCO5725168.1"/>
    <property type="molecule type" value="Genomic_DNA"/>
</dbReference>
<proteinExistence type="predicted"/>
<name>A0ABT1B0Q5_9FLAO</name>
<keyword evidence="2" id="KW-1185">Reference proteome</keyword>
<organism evidence="1 2">
    <name type="scientific">Robiginitalea marina</name>
    <dbReference type="NCBI Taxonomy" id="2954105"/>
    <lineage>
        <taxon>Bacteria</taxon>
        <taxon>Pseudomonadati</taxon>
        <taxon>Bacteroidota</taxon>
        <taxon>Flavobacteriia</taxon>
        <taxon>Flavobacteriales</taxon>
        <taxon>Flavobacteriaceae</taxon>
        <taxon>Robiginitalea</taxon>
    </lineage>
</organism>